<evidence type="ECO:0000313" key="3">
    <source>
        <dbReference type="Proteomes" id="UP000559010"/>
    </source>
</evidence>
<dbReference type="PROSITE" id="PS51257">
    <property type="entry name" value="PROKAR_LIPOPROTEIN"/>
    <property type="match status" value="1"/>
</dbReference>
<name>A0A848J3H2_9BACT</name>
<keyword evidence="3" id="KW-1185">Reference proteome</keyword>
<dbReference type="SUPFAM" id="SSF110296">
    <property type="entry name" value="Oligoxyloglucan reducing end-specific cellobiohydrolase"/>
    <property type="match status" value="1"/>
</dbReference>
<protein>
    <submittedName>
        <fullName evidence="2">Uncharacterized protein</fullName>
    </submittedName>
</protein>
<dbReference type="RefSeq" id="WP_169681658.1">
    <property type="nucleotide sequence ID" value="NZ_JABBNU010000006.1"/>
</dbReference>
<dbReference type="AlphaFoldDB" id="A0A848J3H2"/>
<comment type="caution">
    <text evidence="2">The sequence shown here is derived from an EMBL/GenBank/DDBJ whole genome shotgun (WGS) entry which is preliminary data.</text>
</comment>
<accession>A0A848J3H2</accession>
<dbReference type="EMBL" id="JABBNU010000006">
    <property type="protein sequence ID" value="NMM49080.1"/>
    <property type="molecule type" value="Genomic_DNA"/>
</dbReference>
<organism evidence="2 3">
    <name type="scientific">Marinigracilibium pacificum</name>
    <dbReference type="NCBI Taxonomy" id="2729599"/>
    <lineage>
        <taxon>Bacteria</taxon>
        <taxon>Pseudomonadati</taxon>
        <taxon>Bacteroidota</taxon>
        <taxon>Cytophagia</taxon>
        <taxon>Cytophagales</taxon>
        <taxon>Flammeovirgaceae</taxon>
        <taxon>Marinigracilibium</taxon>
    </lineage>
</organism>
<keyword evidence="1" id="KW-0732">Signal</keyword>
<sequence length="380" mass="43969">MKKVVLSLAILFIFSLLSGCDTKTTKSIINSELVKRNNGLIGDKITGFSINPKDSNQWLLRCYDRSYITRNKGLSWEIINPANEDIVNYPEFNRQGELVMYDDYALYTKTAESNSWTKHIIPDSLKVNFIKTSPSGLVYWFFQKEDPEQNYLATQLDLSGLMAINNNTLDSLKNRQAKYQYDLFHDTSFVLINGGHLLFNNPENGKIQKRMNGIENAYIEMLIPDQNNNDRIYAIQNGLYKMDMDTQFFLYESNNFGESWSLIDSAKRTEDILKKPEIKSNYQALKKRISKNPNDKLFNNYQIQVNDSTILSTLNNELILYNIINNDQNVILKDYELVRSIGKFKQENYMYTALPQLSTNQLKILFTNESGGIQLVTFTL</sequence>
<evidence type="ECO:0000256" key="1">
    <source>
        <dbReference type="SAM" id="SignalP"/>
    </source>
</evidence>
<reference evidence="2 3" key="1">
    <citation type="submission" date="2020-04" db="EMBL/GenBank/DDBJ databases">
        <title>Flammeovirgaceae bacterium KN852 isolated from deep sea.</title>
        <authorList>
            <person name="Zhang D.-C."/>
        </authorList>
    </citation>
    <scope>NUCLEOTIDE SEQUENCE [LARGE SCALE GENOMIC DNA]</scope>
    <source>
        <strain evidence="2 3">KN852</strain>
    </source>
</reference>
<dbReference type="Proteomes" id="UP000559010">
    <property type="component" value="Unassembled WGS sequence"/>
</dbReference>
<feature type="chain" id="PRO_5032563097" evidence="1">
    <location>
        <begin position="19"/>
        <end position="380"/>
    </location>
</feature>
<feature type="signal peptide" evidence="1">
    <location>
        <begin position="1"/>
        <end position="18"/>
    </location>
</feature>
<gene>
    <name evidence="2" type="ORF">HH304_11775</name>
</gene>
<evidence type="ECO:0000313" key="2">
    <source>
        <dbReference type="EMBL" id="NMM49080.1"/>
    </source>
</evidence>
<proteinExistence type="predicted"/>